<dbReference type="AlphaFoldDB" id="A0A0E9T529"/>
<accession>A0A0E9T529</accession>
<sequence>MVIKLYDLCGQVCFNAYLQYQLCQYN</sequence>
<organism evidence="1">
    <name type="scientific">Anguilla anguilla</name>
    <name type="common">European freshwater eel</name>
    <name type="synonym">Muraena anguilla</name>
    <dbReference type="NCBI Taxonomy" id="7936"/>
    <lineage>
        <taxon>Eukaryota</taxon>
        <taxon>Metazoa</taxon>
        <taxon>Chordata</taxon>
        <taxon>Craniata</taxon>
        <taxon>Vertebrata</taxon>
        <taxon>Euteleostomi</taxon>
        <taxon>Actinopterygii</taxon>
        <taxon>Neopterygii</taxon>
        <taxon>Teleostei</taxon>
        <taxon>Anguilliformes</taxon>
        <taxon>Anguillidae</taxon>
        <taxon>Anguilla</taxon>
    </lineage>
</organism>
<evidence type="ECO:0000313" key="1">
    <source>
        <dbReference type="EMBL" id="JAH48557.1"/>
    </source>
</evidence>
<proteinExistence type="predicted"/>
<dbReference type="EMBL" id="GBXM01060020">
    <property type="protein sequence ID" value="JAH48557.1"/>
    <property type="molecule type" value="Transcribed_RNA"/>
</dbReference>
<reference evidence="1" key="1">
    <citation type="submission" date="2014-11" db="EMBL/GenBank/DDBJ databases">
        <authorList>
            <person name="Amaro Gonzalez C."/>
        </authorList>
    </citation>
    <scope>NUCLEOTIDE SEQUENCE</scope>
</reference>
<name>A0A0E9T529_ANGAN</name>
<reference evidence="1" key="2">
    <citation type="journal article" date="2015" name="Fish Shellfish Immunol.">
        <title>Early steps in the European eel (Anguilla anguilla)-Vibrio vulnificus interaction in the gills: Role of the RtxA13 toxin.</title>
        <authorList>
            <person name="Callol A."/>
            <person name="Pajuelo D."/>
            <person name="Ebbesson L."/>
            <person name="Teles M."/>
            <person name="MacKenzie S."/>
            <person name="Amaro C."/>
        </authorList>
    </citation>
    <scope>NUCLEOTIDE SEQUENCE</scope>
</reference>
<protein>
    <submittedName>
        <fullName evidence="1">Uncharacterized protein</fullName>
    </submittedName>
</protein>